<evidence type="ECO:0000259" key="3">
    <source>
        <dbReference type="PROSITE" id="PS01124"/>
    </source>
</evidence>
<keyword evidence="1" id="KW-0805">Transcription regulation</keyword>
<protein>
    <submittedName>
        <fullName evidence="4">Transcriptional regulator</fullName>
    </submittedName>
</protein>
<feature type="domain" description="HTH araC/xylS-type" evidence="3">
    <location>
        <begin position="148"/>
        <end position="245"/>
    </location>
</feature>
<dbReference type="Gene3D" id="1.10.10.60">
    <property type="entry name" value="Homeodomain-like"/>
    <property type="match status" value="1"/>
</dbReference>
<organism evidence="4 5">
    <name type="scientific">Mycolicibacterium llatzerense</name>
    <dbReference type="NCBI Taxonomy" id="280871"/>
    <lineage>
        <taxon>Bacteria</taxon>
        <taxon>Bacillati</taxon>
        <taxon>Actinomycetota</taxon>
        <taxon>Actinomycetes</taxon>
        <taxon>Mycobacteriales</taxon>
        <taxon>Mycobacteriaceae</taxon>
        <taxon>Mycolicibacterium</taxon>
    </lineage>
</organism>
<dbReference type="PANTHER" id="PTHR11019:SF159">
    <property type="entry name" value="TRANSCRIPTIONAL REGULATOR-RELATED"/>
    <property type="match status" value="1"/>
</dbReference>
<evidence type="ECO:0000256" key="2">
    <source>
        <dbReference type="ARBA" id="ARBA00023163"/>
    </source>
</evidence>
<dbReference type="OrthoDB" id="5295226at2"/>
<dbReference type="GO" id="GO:0003700">
    <property type="term" value="F:DNA-binding transcription factor activity"/>
    <property type="evidence" value="ECO:0007669"/>
    <property type="project" value="InterPro"/>
</dbReference>
<evidence type="ECO:0000313" key="5">
    <source>
        <dbReference type="Proteomes" id="UP000032221"/>
    </source>
</evidence>
<dbReference type="SMART" id="SM00342">
    <property type="entry name" value="HTH_ARAC"/>
    <property type="match status" value="1"/>
</dbReference>
<dbReference type="GO" id="GO:0043565">
    <property type="term" value="F:sequence-specific DNA binding"/>
    <property type="evidence" value="ECO:0007669"/>
    <property type="project" value="InterPro"/>
</dbReference>
<keyword evidence="2" id="KW-0804">Transcription</keyword>
<dbReference type="Proteomes" id="UP000032221">
    <property type="component" value="Unassembled WGS sequence"/>
</dbReference>
<keyword evidence="5" id="KW-1185">Reference proteome</keyword>
<dbReference type="STRING" id="280871.TL10_11635"/>
<gene>
    <name evidence="4" type="ORF">TL10_11635</name>
</gene>
<accession>A0A0D1J598</accession>
<dbReference type="InterPro" id="IPR009057">
    <property type="entry name" value="Homeodomain-like_sf"/>
</dbReference>
<reference evidence="4 5" key="1">
    <citation type="submission" date="2015-01" db="EMBL/GenBank/DDBJ databases">
        <title>Genome sequence of Mycobacterium llatzerense and Mycobacterium immunogenum recovered from brain abscess.</title>
        <authorList>
            <person name="Greninger A.L."/>
            <person name="Langelier C."/>
            <person name="Cunningham G."/>
            <person name="Chiu C.Y."/>
            <person name="Miller S."/>
        </authorList>
    </citation>
    <scope>NUCLEOTIDE SEQUENCE [LARGE SCALE GENOMIC DNA]</scope>
    <source>
        <strain evidence="4 5">CLUC14</strain>
    </source>
</reference>
<proteinExistence type="predicted"/>
<evidence type="ECO:0000313" key="4">
    <source>
        <dbReference type="EMBL" id="KIU16798.1"/>
    </source>
</evidence>
<dbReference type="SUPFAM" id="SSF46689">
    <property type="entry name" value="Homeodomain-like"/>
    <property type="match status" value="1"/>
</dbReference>
<dbReference type="PATRIC" id="fig|280871.6.peg.2414"/>
<comment type="caution">
    <text evidence="4">The sequence shown here is derived from an EMBL/GenBank/DDBJ whole genome shotgun (WGS) entry which is preliminary data.</text>
</comment>
<dbReference type="PANTHER" id="PTHR11019">
    <property type="entry name" value="HTH-TYPE TRANSCRIPTIONAL REGULATOR NIMR"/>
    <property type="match status" value="1"/>
</dbReference>
<evidence type="ECO:0000256" key="1">
    <source>
        <dbReference type="ARBA" id="ARBA00023015"/>
    </source>
</evidence>
<dbReference type="Pfam" id="PF12833">
    <property type="entry name" value="HTH_18"/>
    <property type="match status" value="1"/>
</dbReference>
<dbReference type="AlphaFoldDB" id="A0A0D1J598"/>
<dbReference type="RefSeq" id="WP_043985840.1">
    <property type="nucleotide sequence ID" value="NZ_JXST01000014.1"/>
</dbReference>
<dbReference type="PROSITE" id="PS01124">
    <property type="entry name" value="HTH_ARAC_FAMILY_2"/>
    <property type="match status" value="1"/>
</dbReference>
<sequence>MSSGTPAPLPQTCCPTVWLWPGQALYAGPGLGLQPHSGSVFCLAVGIDEPLSVQTDQATTVARTVLIPPRVRHQLTVQGRLVSCYLDPASARTASCRELFTDTDTDGIGVRHRAERALLSLPADDLAALRWLDTAAPTQVQRMDPRIELVAKQIRDDPTHVESAGDLAAAIGLSESRFLHLFRQETGSSLRRYRLWSRLTRAGAEIAAGQSLTVAAVEAGFTSPSHLSDRFKSTFGLSATALLATGLTIRTP</sequence>
<name>A0A0D1J598_9MYCO</name>
<dbReference type="InterPro" id="IPR018060">
    <property type="entry name" value="HTH_AraC"/>
</dbReference>
<dbReference type="EMBL" id="JXST01000014">
    <property type="protein sequence ID" value="KIU16798.1"/>
    <property type="molecule type" value="Genomic_DNA"/>
</dbReference>